<protein>
    <submittedName>
        <fullName evidence="1">Uncharacterized protein</fullName>
    </submittedName>
</protein>
<dbReference type="EMBL" id="JSYL01000007">
    <property type="protein sequence ID" value="KIA88510.1"/>
    <property type="molecule type" value="Genomic_DNA"/>
</dbReference>
<sequence>MLLFVSRQKVRRIKEFTYFNATNTNNPDHQKASFPQPLLRQVLRQAQYGTQHKKGWKLSSQSSNLQSILPDLGAICVKKKGNVFHELSMKYP</sequence>
<organism evidence="1 2">
    <name type="scientific">Kaistella jeonii</name>
    <dbReference type="NCBI Taxonomy" id="266749"/>
    <lineage>
        <taxon>Bacteria</taxon>
        <taxon>Pseudomonadati</taxon>
        <taxon>Bacteroidota</taxon>
        <taxon>Flavobacteriia</taxon>
        <taxon>Flavobacteriales</taxon>
        <taxon>Weeksellaceae</taxon>
        <taxon>Chryseobacterium group</taxon>
        <taxon>Kaistella</taxon>
    </lineage>
</organism>
<gene>
    <name evidence="1" type="ORF">OA86_10795</name>
</gene>
<accession>A0A0C1D3Z6</accession>
<evidence type="ECO:0000313" key="1">
    <source>
        <dbReference type="EMBL" id="KIA88510.1"/>
    </source>
</evidence>
<dbReference type="AlphaFoldDB" id="A0A0C1D3Z6"/>
<keyword evidence="2" id="KW-1185">Reference proteome</keyword>
<dbReference type="Proteomes" id="UP000031473">
    <property type="component" value="Unassembled WGS sequence"/>
</dbReference>
<comment type="caution">
    <text evidence="1">The sequence shown here is derived from an EMBL/GenBank/DDBJ whole genome shotgun (WGS) entry which is preliminary data.</text>
</comment>
<name>A0A0C1D3Z6_9FLAO</name>
<evidence type="ECO:0000313" key="2">
    <source>
        <dbReference type="Proteomes" id="UP000031473"/>
    </source>
</evidence>
<proteinExistence type="predicted"/>
<reference evidence="1 2" key="1">
    <citation type="submission" date="2014-10" db="EMBL/GenBank/DDBJ databases">
        <title>Kaistella jeonii genome.</title>
        <authorList>
            <person name="Clayton J.T."/>
            <person name="Newman J.D."/>
        </authorList>
    </citation>
    <scope>NUCLEOTIDE SEQUENCE [LARGE SCALE GENOMIC DNA]</scope>
    <source>
        <strain evidence="1 2">DSM 17048</strain>
    </source>
</reference>